<dbReference type="CDD" id="cd00229">
    <property type="entry name" value="SGNH_hydrolase"/>
    <property type="match status" value="1"/>
</dbReference>
<protein>
    <recommendedName>
        <fullName evidence="1">SGNH hydrolase-type esterase domain-containing protein</fullName>
    </recommendedName>
</protein>
<dbReference type="PANTHER" id="PTHR30383">
    <property type="entry name" value="THIOESTERASE 1/PROTEASE 1/LYSOPHOSPHOLIPASE L1"/>
    <property type="match status" value="1"/>
</dbReference>
<evidence type="ECO:0000313" key="3">
    <source>
        <dbReference type="Proteomes" id="UP000075663"/>
    </source>
</evidence>
<evidence type="ECO:0000259" key="1">
    <source>
        <dbReference type="Pfam" id="PF13472"/>
    </source>
</evidence>
<dbReference type="AlphaFoldDB" id="A0A150XL52"/>
<comment type="caution">
    <text evidence="2">The sequence shown here is derived from an EMBL/GenBank/DDBJ whole genome shotgun (WGS) entry which is preliminary data.</text>
</comment>
<dbReference type="Gene3D" id="3.40.50.1110">
    <property type="entry name" value="SGNH hydrolase"/>
    <property type="match status" value="1"/>
</dbReference>
<gene>
    <name evidence="2" type="ORF">AWW67_13840</name>
</gene>
<dbReference type="InterPro" id="IPR051532">
    <property type="entry name" value="Ester_Hydrolysis_Enzymes"/>
</dbReference>
<evidence type="ECO:0000313" key="2">
    <source>
        <dbReference type="EMBL" id="KYG79446.1"/>
    </source>
</evidence>
<dbReference type="InterPro" id="IPR036514">
    <property type="entry name" value="SGNH_hydro_sf"/>
</dbReference>
<sequence>MLETRYKQPRLQPHPLLFYINTPNYELGSNKHNSWGFRGEEVSIEKEKDRIRIVCIGGSTTYSDGVKDYKESYPYLVEKELLNQGINAEVINAGTPGYYSIQNLQNYYLKIHELQPDYVIIYHGINDLHTRLVWPPEYYKSDQSGSIVRAPYATRSIFRFLSVIRVSMVFFKFWESESSLNAMVKGTESNVSQLYYEQLRKGTYPEGLFRQVSADSIFKTNKPIYFQRNTEYLIKLMKEQGTQPILSTFVYSSEFPEEAPYLKAPTFQQALAEHNQIMIDLSKTYGLELIDLVKELLIEKDMFTDGIHFTLKGNKLRSKLISEKLINIINK</sequence>
<organism evidence="2 3">
    <name type="scientific">Roseivirga seohaensis</name>
    <dbReference type="NCBI Taxonomy" id="1914963"/>
    <lineage>
        <taxon>Bacteria</taxon>
        <taxon>Pseudomonadati</taxon>
        <taxon>Bacteroidota</taxon>
        <taxon>Cytophagia</taxon>
        <taxon>Cytophagales</taxon>
        <taxon>Roseivirgaceae</taxon>
        <taxon>Roseivirga</taxon>
    </lineage>
</organism>
<dbReference type="Pfam" id="PF13472">
    <property type="entry name" value="Lipase_GDSL_2"/>
    <property type="match status" value="1"/>
</dbReference>
<dbReference type="SUPFAM" id="SSF52266">
    <property type="entry name" value="SGNH hydrolase"/>
    <property type="match status" value="1"/>
</dbReference>
<reference evidence="2 3" key="1">
    <citation type="submission" date="2016-01" db="EMBL/GenBank/DDBJ databases">
        <title>Genome sequencing of Roseivirga seohaensis SW-152.</title>
        <authorList>
            <person name="Selvaratnam C."/>
            <person name="Thevarajoo S."/>
            <person name="Goh K.M."/>
            <person name="Ee R."/>
            <person name="Chan K.-G."/>
            <person name="Chong C.S."/>
        </authorList>
    </citation>
    <scope>NUCLEOTIDE SEQUENCE [LARGE SCALE GENOMIC DNA]</scope>
    <source>
        <strain evidence="2 3">SW-152</strain>
    </source>
</reference>
<dbReference type="EMBL" id="LRPB01000049">
    <property type="protein sequence ID" value="KYG79446.1"/>
    <property type="molecule type" value="Genomic_DNA"/>
</dbReference>
<dbReference type="Proteomes" id="UP000075663">
    <property type="component" value="Unassembled WGS sequence"/>
</dbReference>
<dbReference type="InterPro" id="IPR013830">
    <property type="entry name" value="SGNH_hydro"/>
</dbReference>
<feature type="domain" description="SGNH hydrolase-type esterase" evidence="1">
    <location>
        <begin position="55"/>
        <end position="316"/>
    </location>
</feature>
<name>A0A150XL52_9BACT</name>
<dbReference type="STRING" id="1914963.AWW67_13840"/>
<dbReference type="GO" id="GO:0016788">
    <property type="term" value="F:hydrolase activity, acting on ester bonds"/>
    <property type="evidence" value="ECO:0007669"/>
    <property type="project" value="UniProtKB-ARBA"/>
</dbReference>
<accession>A0A150XL52</accession>
<proteinExistence type="predicted"/>